<dbReference type="EMBL" id="CM007897">
    <property type="protein sequence ID" value="OTG18566.1"/>
    <property type="molecule type" value="Genomic_DNA"/>
</dbReference>
<keyword evidence="5" id="KW-1185">Reference proteome</keyword>
<keyword evidence="1" id="KW-1133">Transmembrane helix</keyword>
<sequence length="83" mass="9641">MLMSLSSHVSHSFKRFLFIFSHTLLFAIICNPNYLCLPHSLFSLFCAFHLLPLIVCVGPHQHLSLQRRSTRISTSFRDANIFY</sequence>
<reference evidence="4" key="2">
    <citation type="submission" date="2017-02" db="EMBL/GenBank/DDBJ databases">
        <title>Sunflower complete genome.</title>
        <authorList>
            <person name="Langlade N."/>
            <person name="Munos S."/>
        </authorList>
    </citation>
    <scope>NUCLEOTIDE SEQUENCE [LARGE SCALE GENOMIC DNA]</scope>
    <source>
        <tissue evidence="4">Leaves</tissue>
    </source>
</reference>
<dbReference type="Proteomes" id="UP000215914">
    <property type="component" value="Chromosome 8"/>
</dbReference>
<dbReference type="EMBL" id="MNCJ02000321">
    <property type="protein sequence ID" value="KAF5801105.1"/>
    <property type="molecule type" value="Genomic_DNA"/>
</dbReference>
<dbReference type="InParanoid" id="A0A251U6T3"/>
<dbReference type="AlphaFoldDB" id="A0A251U6T3"/>
<keyword evidence="1" id="KW-0472">Membrane</keyword>
<dbReference type="Gramene" id="mRNA:HanXRQr2_Chr06g0244281">
    <property type="protein sequence ID" value="CDS:HanXRQr2_Chr06g0244281.1"/>
    <property type="gene ID" value="HanXRQr2_Chr06g0244281"/>
</dbReference>
<evidence type="ECO:0000256" key="1">
    <source>
        <dbReference type="SAM" id="Phobius"/>
    </source>
</evidence>
<protein>
    <submittedName>
        <fullName evidence="4">Uncharacterized protein</fullName>
    </submittedName>
</protein>
<dbReference type="EMBL" id="MNCJ02000323">
    <property type="protein sequence ID" value="KAF5795386.1"/>
    <property type="molecule type" value="Genomic_DNA"/>
</dbReference>
<proteinExistence type="predicted"/>
<reference evidence="2 5" key="1">
    <citation type="journal article" date="2017" name="Nature">
        <title>The sunflower genome provides insights into oil metabolism, flowering and Asterid evolution.</title>
        <authorList>
            <person name="Badouin H."/>
            <person name="Gouzy J."/>
            <person name="Grassa C.J."/>
            <person name="Murat F."/>
            <person name="Staton S.E."/>
            <person name="Cottret L."/>
            <person name="Lelandais-Briere C."/>
            <person name="Owens G.L."/>
            <person name="Carrere S."/>
            <person name="Mayjonade B."/>
            <person name="Legrand L."/>
            <person name="Gill N."/>
            <person name="Kane N.C."/>
            <person name="Bowers J.E."/>
            <person name="Hubner S."/>
            <person name="Bellec A."/>
            <person name="Berard A."/>
            <person name="Berges H."/>
            <person name="Blanchet N."/>
            <person name="Boniface M.C."/>
            <person name="Brunel D."/>
            <person name="Catrice O."/>
            <person name="Chaidir N."/>
            <person name="Claudel C."/>
            <person name="Donnadieu C."/>
            <person name="Faraut T."/>
            <person name="Fievet G."/>
            <person name="Helmstetter N."/>
            <person name="King M."/>
            <person name="Knapp S.J."/>
            <person name="Lai Z."/>
            <person name="Le Paslier M.C."/>
            <person name="Lippi Y."/>
            <person name="Lorenzon L."/>
            <person name="Mandel J.R."/>
            <person name="Marage G."/>
            <person name="Marchand G."/>
            <person name="Marquand E."/>
            <person name="Bret-Mestries E."/>
            <person name="Morien E."/>
            <person name="Nambeesan S."/>
            <person name="Nguyen T."/>
            <person name="Pegot-Espagnet P."/>
            <person name="Pouilly N."/>
            <person name="Raftis F."/>
            <person name="Sallet E."/>
            <person name="Schiex T."/>
            <person name="Thomas J."/>
            <person name="Vandecasteele C."/>
            <person name="Vares D."/>
            <person name="Vear F."/>
            <person name="Vautrin S."/>
            <person name="Crespi M."/>
            <person name="Mangin B."/>
            <person name="Burke J.M."/>
            <person name="Salse J."/>
            <person name="Munos S."/>
            <person name="Vincourt P."/>
            <person name="Rieseberg L.H."/>
            <person name="Langlade N.B."/>
        </authorList>
    </citation>
    <scope>NUCLEOTIDE SEQUENCE [LARGE SCALE GENOMIC DNA]</scope>
    <source>
        <strain evidence="5">cv. SF193</strain>
        <tissue evidence="2">Leaves</tissue>
    </source>
</reference>
<dbReference type="Gramene" id="mRNA:HanXRQr2_Chr08g0339061">
    <property type="protein sequence ID" value="CDS:HanXRQr2_Chr08g0339061.1"/>
    <property type="gene ID" value="HanXRQr2_Chr08g0339061"/>
</dbReference>
<accession>A0A251U6T3</accession>
<reference evidence="2" key="3">
    <citation type="submission" date="2020-06" db="EMBL/GenBank/DDBJ databases">
        <title>Helianthus annuus Genome sequencing and assembly Release 2.</title>
        <authorList>
            <person name="Gouzy J."/>
            <person name="Langlade N."/>
            <person name="Munos S."/>
        </authorList>
    </citation>
    <scope>NUCLEOTIDE SEQUENCE</scope>
    <source>
        <tissue evidence="2">Leaves</tissue>
    </source>
</reference>
<gene>
    <name evidence="4" type="ORF">HannXRQ_Chr08g0224451</name>
    <name evidence="3" type="ORF">HanXRQr2_Chr06g0244281</name>
    <name evidence="2" type="ORF">HanXRQr2_Chr08g0339061</name>
</gene>
<keyword evidence="1" id="KW-0812">Transmembrane</keyword>
<evidence type="ECO:0000313" key="4">
    <source>
        <dbReference type="EMBL" id="OTG18566.1"/>
    </source>
</evidence>
<feature type="transmembrane region" description="Helical" evidence="1">
    <location>
        <begin position="16"/>
        <end position="35"/>
    </location>
</feature>
<evidence type="ECO:0000313" key="3">
    <source>
        <dbReference type="EMBL" id="KAF5801105.1"/>
    </source>
</evidence>
<organism evidence="4 5">
    <name type="scientific">Helianthus annuus</name>
    <name type="common">Common sunflower</name>
    <dbReference type="NCBI Taxonomy" id="4232"/>
    <lineage>
        <taxon>Eukaryota</taxon>
        <taxon>Viridiplantae</taxon>
        <taxon>Streptophyta</taxon>
        <taxon>Embryophyta</taxon>
        <taxon>Tracheophyta</taxon>
        <taxon>Spermatophyta</taxon>
        <taxon>Magnoliopsida</taxon>
        <taxon>eudicotyledons</taxon>
        <taxon>Gunneridae</taxon>
        <taxon>Pentapetalae</taxon>
        <taxon>asterids</taxon>
        <taxon>campanulids</taxon>
        <taxon>Asterales</taxon>
        <taxon>Asteraceae</taxon>
        <taxon>Asteroideae</taxon>
        <taxon>Heliantheae alliance</taxon>
        <taxon>Heliantheae</taxon>
        <taxon>Helianthus</taxon>
    </lineage>
</organism>
<name>A0A251U6T3_HELAN</name>
<evidence type="ECO:0000313" key="5">
    <source>
        <dbReference type="Proteomes" id="UP000215914"/>
    </source>
</evidence>
<evidence type="ECO:0000313" key="2">
    <source>
        <dbReference type="EMBL" id="KAF5795386.1"/>
    </source>
</evidence>